<keyword evidence="2" id="KW-1003">Cell membrane</keyword>
<evidence type="ECO:0000313" key="7">
    <source>
        <dbReference type="EMBL" id="KAA2237776.1"/>
    </source>
</evidence>
<evidence type="ECO:0000256" key="1">
    <source>
        <dbReference type="ARBA" id="ARBA00004651"/>
    </source>
</evidence>
<dbReference type="InterPro" id="IPR005538">
    <property type="entry name" value="LrgA/CidA"/>
</dbReference>
<evidence type="ECO:0000256" key="5">
    <source>
        <dbReference type="ARBA" id="ARBA00023136"/>
    </source>
</evidence>
<evidence type="ECO:0000313" key="8">
    <source>
        <dbReference type="Proteomes" id="UP000323142"/>
    </source>
</evidence>
<keyword evidence="3 6" id="KW-0812">Transmembrane</keyword>
<reference evidence="7 8" key="1">
    <citation type="submission" date="2019-09" db="EMBL/GenBank/DDBJ databases">
        <title>Salinarimonas rosea gen. nov., sp. nov., a new member of the a-2 subgroup of the Proteobacteria.</title>
        <authorList>
            <person name="Liu J."/>
        </authorList>
    </citation>
    <scope>NUCLEOTIDE SEQUENCE [LARGE SCALE GENOMIC DNA]</scope>
    <source>
        <strain evidence="7 8">BN140002</strain>
    </source>
</reference>
<feature type="transmembrane region" description="Helical" evidence="6">
    <location>
        <begin position="60"/>
        <end position="77"/>
    </location>
</feature>
<proteinExistence type="predicted"/>
<keyword evidence="5 6" id="KW-0472">Membrane</keyword>
<reference evidence="7 8" key="2">
    <citation type="submission" date="2019-09" db="EMBL/GenBank/DDBJ databases">
        <authorList>
            <person name="Jin C."/>
        </authorList>
    </citation>
    <scope>NUCLEOTIDE SEQUENCE [LARGE SCALE GENOMIC DNA]</scope>
    <source>
        <strain evidence="7 8">BN140002</strain>
    </source>
</reference>
<protein>
    <submittedName>
        <fullName evidence="7">CidA/LrgA family protein</fullName>
    </submittedName>
</protein>
<dbReference type="RefSeq" id="WP_149816762.1">
    <property type="nucleotide sequence ID" value="NZ_VUOA01000018.1"/>
</dbReference>
<evidence type="ECO:0000256" key="6">
    <source>
        <dbReference type="SAM" id="Phobius"/>
    </source>
</evidence>
<sequence>MLRPLVLLILLQFIGEALARLGGIPIPGPVIGLALLALAAGMVPRLFSEVEATADTILRHLSLLFVPAGVGVLQHLGLIRREALPIVAVLLLSTLLTLLATALTFAWLARDEDAPRGSDEP</sequence>
<gene>
    <name evidence="7" type="ORF">F0L46_08860</name>
</gene>
<dbReference type="PANTHER" id="PTHR33931:SF2">
    <property type="entry name" value="HOLIN-LIKE PROTEIN CIDA"/>
    <property type="match status" value="1"/>
</dbReference>
<keyword evidence="8" id="KW-1185">Reference proteome</keyword>
<dbReference type="EMBL" id="VUOA01000018">
    <property type="protein sequence ID" value="KAA2237776.1"/>
    <property type="molecule type" value="Genomic_DNA"/>
</dbReference>
<dbReference type="Proteomes" id="UP000323142">
    <property type="component" value="Unassembled WGS sequence"/>
</dbReference>
<dbReference type="AlphaFoldDB" id="A0A5B2VGU6"/>
<evidence type="ECO:0000256" key="4">
    <source>
        <dbReference type="ARBA" id="ARBA00022989"/>
    </source>
</evidence>
<evidence type="ECO:0000256" key="3">
    <source>
        <dbReference type="ARBA" id="ARBA00022692"/>
    </source>
</evidence>
<dbReference type="Pfam" id="PF03788">
    <property type="entry name" value="LrgA"/>
    <property type="match status" value="1"/>
</dbReference>
<evidence type="ECO:0000256" key="2">
    <source>
        <dbReference type="ARBA" id="ARBA00022475"/>
    </source>
</evidence>
<accession>A0A5B2VGU6</accession>
<comment type="caution">
    <text evidence="7">The sequence shown here is derived from an EMBL/GenBank/DDBJ whole genome shotgun (WGS) entry which is preliminary data.</text>
</comment>
<organism evidence="7 8">
    <name type="scientific">Salinarimonas soli</name>
    <dbReference type="NCBI Taxonomy" id="1638099"/>
    <lineage>
        <taxon>Bacteria</taxon>
        <taxon>Pseudomonadati</taxon>
        <taxon>Pseudomonadota</taxon>
        <taxon>Alphaproteobacteria</taxon>
        <taxon>Hyphomicrobiales</taxon>
        <taxon>Salinarimonadaceae</taxon>
        <taxon>Salinarimonas</taxon>
    </lineage>
</organism>
<feature type="transmembrane region" description="Helical" evidence="6">
    <location>
        <begin position="29"/>
        <end position="48"/>
    </location>
</feature>
<name>A0A5B2VGU6_9HYPH</name>
<comment type="subcellular location">
    <subcellularLocation>
        <location evidence="1">Cell membrane</location>
        <topology evidence="1">Multi-pass membrane protein</topology>
    </subcellularLocation>
</comment>
<dbReference type="PANTHER" id="PTHR33931">
    <property type="entry name" value="HOLIN-LIKE PROTEIN CIDA-RELATED"/>
    <property type="match status" value="1"/>
</dbReference>
<keyword evidence="4 6" id="KW-1133">Transmembrane helix</keyword>
<dbReference type="GO" id="GO:0005886">
    <property type="term" value="C:plasma membrane"/>
    <property type="evidence" value="ECO:0007669"/>
    <property type="project" value="UniProtKB-SubCell"/>
</dbReference>
<feature type="transmembrane region" description="Helical" evidence="6">
    <location>
        <begin position="83"/>
        <end position="108"/>
    </location>
</feature>
<dbReference type="OrthoDB" id="385012at2"/>